<dbReference type="Gene3D" id="3.90.25.10">
    <property type="entry name" value="UDP-galactose 4-epimerase, domain 1"/>
    <property type="match status" value="1"/>
</dbReference>
<dbReference type="InterPro" id="IPR051604">
    <property type="entry name" value="Ergot_Alk_Oxidoreductase"/>
</dbReference>
<dbReference type="InterPro" id="IPR036291">
    <property type="entry name" value="NAD(P)-bd_dom_sf"/>
</dbReference>
<keyword evidence="4" id="KW-1185">Reference proteome</keyword>
<dbReference type="SUPFAM" id="SSF51735">
    <property type="entry name" value="NAD(P)-binding Rossmann-fold domains"/>
    <property type="match status" value="1"/>
</dbReference>
<reference evidence="2" key="1">
    <citation type="journal article" date="2018" name="J. Am. Chem. Soc.">
        <title>Molecular Basis for the Final Oxidative Rearrangement Steps in Chartreusin Biosynthesis.</title>
        <authorList>
            <person name="Wang Y.S."/>
            <person name="Zhang B."/>
            <person name="Zhu J."/>
            <person name="Yang C.L."/>
            <person name="Guo Y."/>
            <person name="Liu C.L."/>
            <person name="Liu F."/>
            <person name="Huang H."/>
            <person name="Zhao S."/>
            <person name="Liang Y."/>
            <person name="Jiao R.H."/>
            <person name="Tan R.X."/>
            <person name="Ge H.M."/>
        </authorList>
    </citation>
    <scope>NUCLEOTIDE SEQUENCE</scope>
    <source>
        <strain evidence="2">NA02069</strain>
    </source>
</reference>
<evidence type="ECO:0000313" key="2">
    <source>
        <dbReference type="EMBL" id="AXS67814.1"/>
    </source>
</evidence>
<gene>
    <name evidence="3" type="ORF">HUT05_05045</name>
</gene>
<accession>A0A346RP17</accession>
<dbReference type="EMBL" id="MH540322">
    <property type="protein sequence ID" value="AXS67814.1"/>
    <property type="molecule type" value="Genomic_DNA"/>
</dbReference>
<protein>
    <submittedName>
        <fullName evidence="2">ChaX</fullName>
    </submittedName>
    <submittedName>
        <fullName evidence="3">NAD(P)H-binding protein</fullName>
    </submittedName>
</protein>
<feature type="domain" description="NAD(P)-binding" evidence="1">
    <location>
        <begin position="7"/>
        <end position="175"/>
    </location>
</feature>
<dbReference type="Proteomes" id="UP000509418">
    <property type="component" value="Chromosome"/>
</dbReference>
<reference evidence="3 4" key="3">
    <citation type="submission" date="2020-06" db="EMBL/GenBank/DDBJ databases">
        <title>Genome mining for natural products.</title>
        <authorList>
            <person name="Zhang B."/>
            <person name="Shi J."/>
            <person name="Ge H."/>
        </authorList>
    </citation>
    <scope>NUCLEOTIDE SEQUENCE [LARGE SCALE GENOMIC DNA]</scope>
    <source>
        <strain evidence="3 4">NA02069</strain>
    </source>
</reference>
<dbReference type="InterPro" id="IPR016040">
    <property type="entry name" value="NAD(P)-bd_dom"/>
</dbReference>
<dbReference type="PANTHER" id="PTHR43162:SF1">
    <property type="entry name" value="PRESTALK A DIFFERENTIATION PROTEIN A"/>
    <property type="match status" value="1"/>
</dbReference>
<sequence>MTYLVTGASGHVGREVTRQLAAAGLEVRAMTRTPGRTPAPDGVQVVAGDLTRPDSLGEALRGIERLYLFPVPETASEVVARAVRAGVRRIVVLSSSSVHDETTHSGAHHRAVERAVEDSGVEWTFVRPDEFANNLLWKWGHSIRTEGVVRAPYPEARRALIHERDVAAVAAAALMTDGHAGARYELTGPELLDQPEQVARIAAVTGTGIRFEEVTPRAAREEMIRFMPEPVVDMVLGYLVESVANPPAPLPTVEKVTGRPATPFDQWVRDHRAQLVG</sequence>
<dbReference type="Gene3D" id="3.40.50.720">
    <property type="entry name" value="NAD(P)-binding Rossmann-like Domain"/>
    <property type="match status" value="1"/>
</dbReference>
<evidence type="ECO:0000313" key="3">
    <source>
        <dbReference type="EMBL" id="QKZ16794.1"/>
    </source>
</evidence>
<organism evidence="2">
    <name type="scientific">Streptomyces chartreusis</name>
    <dbReference type="NCBI Taxonomy" id="1969"/>
    <lineage>
        <taxon>Bacteria</taxon>
        <taxon>Bacillati</taxon>
        <taxon>Actinomycetota</taxon>
        <taxon>Actinomycetes</taxon>
        <taxon>Kitasatosporales</taxon>
        <taxon>Streptomycetaceae</taxon>
        <taxon>Streptomyces</taxon>
    </lineage>
</organism>
<proteinExistence type="predicted"/>
<evidence type="ECO:0000313" key="4">
    <source>
        <dbReference type="Proteomes" id="UP000509418"/>
    </source>
</evidence>
<reference evidence="2" key="2">
    <citation type="submission" date="2018-06" db="EMBL/GenBank/DDBJ databases">
        <authorList>
            <person name="Zhirakovskaya E."/>
        </authorList>
    </citation>
    <scope>NUCLEOTIDE SEQUENCE</scope>
    <source>
        <strain evidence="2">NA02069</strain>
    </source>
</reference>
<dbReference type="PANTHER" id="PTHR43162">
    <property type="match status" value="1"/>
</dbReference>
<evidence type="ECO:0000259" key="1">
    <source>
        <dbReference type="Pfam" id="PF13460"/>
    </source>
</evidence>
<dbReference type="EMBL" id="CP056041">
    <property type="protein sequence ID" value="QKZ16794.1"/>
    <property type="molecule type" value="Genomic_DNA"/>
</dbReference>
<dbReference type="AlphaFoldDB" id="A0A346RP17"/>
<name>A0A346RP17_STRCX</name>
<dbReference type="Pfam" id="PF13460">
    <property type="entry name" value="NAD_binding_10"/>
    <property type="match status" value="1"/>
</dbReference>
<dbReference type="RefSeq" id="WP_176574325.1">
    <property type="nucleotide sequence ID" value="NZ_CBDRGH010000019.1"/>
</dbReference>